<sequence>ATSAGSSPRAGSSPSTSGPSA</sequence>
<evidence type="ECO:0000256" key="1">
    <source>
        <dbReference type="SAM" id="MobiDB-lite"/>
    </source>
</evidence>
<evidence type="ECO:0000313" key="2">
    <source>
        <dbReference type="EMBL" id="CAA9529160.1"/>
    </source>
</evidence>
<feature type="region of interest" description="Disordered" evidence="1">
    <location>
        <begin position="1"/>
        <end position="21"/>
    </location>
</feature>
<organism evidence="2">
    <name type="scientific">uncultured Solirubrobacteraceae bacterium</name>
    <dbReference type="NCBI Taxonomy" id="1162706"/>
    <lineage>
        <taxon>Bacteria</taxon>
        <taxon>Bacillati</taxon>
        <taxon>Actinomycetota</taxon>
        <taxon>Thermoleophilia</taxon>
        <taxon>Solirubrobacterales</taxon>
        <taxon>Solirubrobacteraceae</taxon>
        <taxon>environmental samples</taxon>
    </lineage>
</organism>
<reference evidence="2" key="1">
    <citation type="submission" date="2020-02" db="EMBL/GenBank/DDBJ databases">
        <authorList>
            <person name="Meier V. D."/>
        </authorList>
    </citation>
    <scope>NUCLEOTIDE SEQUENCE</scope>
    <source>
        <strain evidence="2">AVDCRST_MAG30</strain>
    </source>
</reference>
<feature type="non-terminal residue" evidence="2">
    <location>
        <position position="21"/>
    </location>
</feature>
<proteinExistence type="predicted"/>
<gene>
    <name evidence="2" type="ORF">AVDCRST_MAG30-3632</name>
</gene>
<accession>A0A6J4TPY1</accession>
<name>A0A6J4TPY1_9ACTN</name>
<dbReference type="EMBL" id="CADCVS010000476">
    <property type="protein sequence ID" value="CAA9529160.1"/>
    <property type="molecule type" value="Genomic_DNA"/>
</dbReference>
<protein>
    <submittedName>
        <fullName evidence="2">Uncharacterized protein</fullName>
    </submittedName>
</protein>
<feature type="non-terminal residue" evidence="2">
    <location>
        <position position="1"/>
    </location>
</feature>
<dbReference type="AlphaFoldDB" id="A0A6J4TPY1"/>